<reference evidence="2 3" key="1">
    <citation type="submission" date="2019-07" db="EMBL/GenBank/DDBJ databases">
        <title>Whole genome shotgun sequence of Cellulomonas persica NBRC 101101.</title>
        <authorList>
            <person name="Hosoyama A."/>
            <person name="Uohara A."/>
            <person name="Ohji S."/>
            <person name="Ichikawa N."/>
        </authorList>
    </citation>
    <scope>NUCLEOTIDE SEQUENCE [LARGE SCALE GENOMIC DNA]</scope>
    <source>
        <strain evidence="2 3">NBRC 101101</strain>
    </source>
</reference>
<comment type="caution">
    <text evidence="2">The sequence shown here is derived from an EMBL/GenBank/DDBJ whole genome shotgun (WGS) entry which is preliminary data.</text>
</comment>
<feature type="transmembrane region" description="Helical" evidence="1">
    <location>
        <begin position="55"/>
        <end position="74"/>
    </location>
</feature>
<evidence type="ECO:0000313" key="2">
    <source>
        <dbReference type="EMBL" id="GEK17044.1"/>
    </source>
</evidence>
<proteinExistence type="predicted"/>
<name>A0A510UQU8_9CELL</name>
<accession>A0A510UQU8</accession>
<keyword evidence="1" id="KW-0472">Membrane</keyword>
<organism evidence="2 3">
    <name type="scientific">Cellulomonas persica</name>
    <dbReference type="NCBI Taxonomy" id="76861"/>
    <lineage>
        <taxon>Bacteria</taxon>
        <taxon>Bacillati</taxon>
        <taxon>Actinomycetota</taxon>
        <taxon>Actinomycetes</taxon>
        <taxon>Micrococcales</taxon>
        <taxon>Cellulomonadaceae</taxon>
        <taxon>Cellulomonas</taxon>
    </lineage>
</organism>
<dbReference type="EMBL" id="BJUA01000003">
    <property type="protein sequence ID" value="GEK17044.1"/>
    <property type="molecule type" value="Genomic_DNA"/>
</dbReference>
<feature type="transmembrane region" description="Helical" evidence="1">
    <location>
        <begin position="134"/>
        <end position="160"/>
    </location>
</feature>
<dbReference type="RefSeq" id="WP_222592864.1">
    <property type="nucleotide sequence ID" value="NZ_BJUA01000003.1"/>
</dbReference>
<gene>
    <name evidence="2" type="ORF">CPE01_07770</name>
</gene>
<feature type="transmembrane region" description="Helical" evidence="1">
    <location>
        <begin position="180"/>
        <end position="213"/>
    </location>
</feature>
<evidence type="ECO:0000313" key="3">
    <source>
        <dbReference type="Proteomes" id="UP000321386"/>
    </source>
</evidence>
<feature type="transmembrane region" description="Helical" evidence="1">
    <location>
        <begin position="104"/>
        <end position="122"/>
    </location>
</feature>
<keyword evidence="3" id="KW-1185">Reference proteome</keyword>
<dbReference type="Proteomes" id="UP000321386">
    <property type="component" value="Unassembled WGS sequence"/>
</dbReference>
<sequence length="239" mass="25520">MNALATPTEIGTGPLSRWSAAVYWAVMIELLVVLTMLPGIVAVLLLDRSASNTPLVALCFVPAGPALSAAVYAWRDYLSATSAQRDLAPARHFWRGYRLNWLDVLRWWVPTLAVLALLGVNVQHAGSTVGQPWAFASLVIATGVLVWAITALVLTSLLAFRTRDVVRLAVYYVGAKPVMTLGNLAVVLVGTAIALLVSDRLLLLLASLVVAYLVRNGESMVEDATARFVAPSADATPTA</sequence>
<keyword evidence="1" id="KW-1133">Transmembrane helix</keyword>
<feature type="transmembrane region" description="Helical" evidence="1">
    <location>
        <begin position="20"/>
        <end position="46"/>
    </location>
</feature>
<evidence type="ECO:0000256" key="1">
    <source>
        <dbReference type="SAM" id="Phobius"/>
    </source>
</evidence>
<dbReference type="InterPro" id="IPR006938">
    <property type="entry name" value="DUF624"/>
</dbReference>
<protein>
    <recommendedName>
        <fullName evidence="4">DUF624 domain-containing protein</fullName>
    </recommendedName>
</protein>
<dbReference type="AlphaFoldDB" id="A0A510UQU8"/>
<keyword evidence="1" id="KW-0812">Transmembrane</keyword>
<evidence type="ECO:0008006" key="4">
    <source>
        <dbReference type="Google" id="ProtNLM"/>
    </source>
</evidence>
<dbReference type="Pfam" id="PF04854">
    <property type="entry name" value="DUF624"/>
    <property type="match status" value="1"/>
</dbReference>